<dbReference type="InterPro" id="IPR016151">
    <property type="entry name" value="DNA_mismatch_repair_MutS_N"/>
</dbReference>
<dbReference type="Pfam" id="PF00488">
    <property type="entry name" value="MutS_V"/>
    <property type="match status" value="1"/>
</dbReference>
<comment type="caution">
    <text evidence="12">The sequence shown here is derived from an EMBL/GenBank/DDBJ whole genome shotgun (WGS) entry which is preliminary data.</text>
</comment>
<evidence type="ECO:0000256" key="5">
    <source>
        <dbReference type="ARBA" id="ARBA00022840"/>
    </source>
</evidence>
<dbReference type="NCBIfam" id="NF003810">
    <property type="entry name" value="PRK05399.1"/>
    <property type="match status" value="1"/>
</dbReference>
<evidence type="ECO:0000313" key="12">
    <source>
        <dbReference type="EMBL" id="EKV57533.1"/>
    </source>
</evidence>
<dbReference type="CDD" id="cd03284">
    <property type="entry name" value="ABC_MutS1"/>
    <property type="match status" value="1"/>
</dbReference>
<dbReference type="Proteomes" id="UP000011663">
    <property type="component" value="Unassembled WGS sequence"/>
</dbReference>
<evidence type="ECO:0000256" key="6">
    <source>
        <dbReference type="ARBA" id="ARBA00023125"/>
    </source>
</evidence>
<dbReference type="InterPro" id="IPR036678">
    <property type="entry name" value="MutS_con_dom_sf"/>
</dbReference>
<dbReference type="GO" id="GO:0003684">
    <property type="term" value="F:damaged DNA binding"/>
    <property type="evidence" value="ECO:0007669"/>
    <property type="project" value="UniProtKB-UniRule"/>
</dbReference>
<dbReference type="SUPFAM" id="SSF48334">
    <property type="entry name" value="DNA repair protein MutS, domain III"/>
    <property type="match status" value="1"/>
</dbReference>
<dbReference type="HAMAP" id="MF_00096">
    <property type="entry name" value="MutS"/>
    <property type="match status" value="1"/>
</dbReference>
<dbReference type="FunFam" id="3.40.50.300:FF:000870">
    <property type="entry name" value="MutS protein homolog 4"/>
    <property type="match status" value="1"/>
</dbReference>
<dbReference type="STRING" id="1289135.A966_05291"/>
<dbReference type="Gene3D" id="1.10.1420.10">
    <property type="match status" value="2"/>
</dbReference>
<feature type="binding site" evidence="9">
    <location>
        <begin position="640"/>
        <end position="647"/>
    </location>
    <ligand>
        <name>ATP</name>
        <dbReference type="ChEBI" id="CHEBI:30616"/>
    </ligand>
</feature>
<keyword evidence="7 9" id="KW-0234">DNA repair</keyword>
<dbReference type="InterPro" id="IPR045076">
    <property type="entry name" value="MutS"/>
</dbReference>
<dbReference type="PANTHER" id="PTHR11361">
    <property type="entry name" value="DNA MISMATCH REPAIR PROTEIN MUTS FAMILY MEMBER"/>
    <property type="match status" value="1"/>
</dbReference>
<dbReference type="PROSITE" id="PS00486">
    <property type="entry name" value="DNA_MISMATCH_REPAIR_2"/>
    <property type="match status" value="1"/>
</dbReference>
<dbReference type="OrthoDB" id="9802448at2"/>
<evidence type="ECO:0000256" key="3">
    <source>
        <dbReference type="ARBA" id="ARBA00022741"/>
    </source>
</evidence>
<evidence type="ECO:0000313" key="13">
    <source>
        <dbReference type="Proteomes" id="UP000011663"/>
    </source>
</evidence>
<dbReference type="PANTHER" id="PTHR11361:SF34">
    <property type="entry name" value="DNA MISMATCH REPAIR PROTEIN MSH1, MITOCHONDRIAL"/>
    <property type="match status" value="1"/>
</dbReference>
<dbReference type="Pfam" id="PF05192">
    <property type="entry name" value="MutS_III"/>
    <property type="match status" value="1"/>
</dbReference>
<dbReference type="FunFam" id="3.40.1170.10:FF:000001">
    <property type="entry name" value="DNA mismatch repair protein MutS"/>
    <property type="match status" value="1"/>
</dbReference>
<dbReference type="SMART" id="SM00534">
    <property type="entry name" value="MUTSac"/>
    <property type="match status" value="1"/>
</dbReference>
<protein>
    <recommendedName>
        <fullName evidence="2 9">DNA mismatch repair protein MutS</fullName>
    </recommendedName>
</protein>
<evidence type="ECO:0000256" key="8">
    <source>
        <dbReference type="ARBA" id="ARBA00024647"/>
    </source>
</evidence>
<dbReference type="Pfam" id="PF05188">
    <property type="entry name" value="MutS_II"/>
    <property type="match status" value="1"/>
</dbReference>
<keyword evidence="5 9" id="KW-0067">ATP-binding</keyword>
<dbReference type="Pfam" id="PF05190">
    <property type="entry name" value="MutS_IV"/>
    <property type="match status" value="1"/>
</dbReference>
<dbReference type="InterPro" id="IPR027417">
    <property type="entry name" value="P-loop_NTPase"/>
</dbReference>
<dbReference type="SUPFAM" id="SSF52540">
    <property type="entry name" value="P-loop containing nucleoside triphosphate hydrolases"/>
    <property type="match status" value="1"/>
</dbReference>
<dbReference type="InterPro" id="IPR017261">
    <property type="entry name" value="DNA_mismatch_repair_MutS/MSH"/>
</dbReference>
<dbReference type="GO" id="GO:0030983">
    <property type="term" value="F:mismatched DNA binding"/>
    <property type="evidence" value="ECO:0007669"/>
    <property type="project" value="InterPro"/>
</dbReference>
<proteinExistence type="inferred from homology"/>
<evidence type="ECO:0000256" key="9">
    <source>
        <dbReference type="HAMAP-Rule" id="MF_00096"/>
    </source>
</evidence>
<dbReference type="InterPro" id="IPR036187">
    <property type="entry name" value="DNA_mismatch_repair_MutS_sf"/>
</dbReference>
<keyword evidence="4 9" id="KW-0227">DNA damage</keyword>
<evidence type="ECO:0000256" key="2">
    <source>
        <dbReference type="ARBA" id="ARBA00021982"/>
    </source>
</evidence>
<sequence length="894" mass="102065">MQETFFGSDNKEENQKLTPMMRQYKEIKDKYNDSILLFRMGDFYEVFFDDAKVVSDILGLTLTKRANVPMAGVPYHAIDNYLSKLVKSGMKIAICDQMEDPKTAKGIVKREVTQVITPGTIAENKYLESKSNNYLASIIVSKSEKNAALSICDISTGELYASEINSNLENQNEAVKEIIDELTEEIIRFSPKEIMTIESVSESIIIKEIQSKFNSIFYSTTPNYTAEYSYAYKTLTNHFKTVSLKSFGIEEKPLLISLLGSTIFYIQELSKTSLEHISNITLYNRKDSMTLDYATIASLEILETIRNDNNKMTLFDTIDRTKTSMGARYLKRIIVEPLLNIDDINKRLDNVEFFYKNQKFMYKIRDLLQDIGDIERLASKLALSRINPKELVSLKRFLVTSLEVITELAMNNFEDVNFEEVNDIKIITDLIERAILEEPKIVINEGDIIKDDYDETLKKYNEARREGRSWIAELEHNYKLDTGINNLKIRYNNVIGYYVEVTKANASSVPSDFIKRQTLIGSERYTTSKLMEYETIINEANEKSYALEYDIFIDVRNKTNEYLNSILKMAKVISIIDVYSALACLAKEDNYVKPIITDDGIIDIKEGRHPVVEVNLKTESFIPNDTYLDSKNEHLLIITGPNMSGKSTYLRQTALIVLLAQIGSFVPASSAKISIVDRIFTRVGASDNIARGESTFLVEMNETAYILNHCTDKSLVIMDEIGRGTSTYDGLSIAWAIVEYLVHEENKKAKTLFATHYHELTMLEDLEGVKNYKVLVEEYKDEIIFMKKVTEGAAQSSYGIYAAKIAGAPNKVIKRAGEILKKLEAEASIQVENIELNTQKSKDILPFYDNTNNDNKIEEKTKESEIEKEIKELNINNITPLDAMNLINKWKNMI</sequence>
<comment type="function">
    <text evidence="8 9">This protein is involved in the repair of mismatches in DNA. It is possible that it carries out the mismatch recognition step. This protein has a weak ATPase activity.</text>
</comment>
<dbReference type="InterPro" id="IPR007861">
    <property type="entry name" value="DNA_mismatch_repair_MutS_clamp"/>
</dbReference>
<dbReference type="SUPFAM" id="SSF53150">
    <property type="entry name" value="DNA repair protein MutS, domain II"/>
    <property type="match status" value="1"/>
</dbReference>
<dbReference type="InterPro" id="IPR000432">
    <property type="entry name" value="DNA_mismatch_repair_MutS_C"/>
</dbReference>
<reference evidence="12 13" key="1">
    <citation type="submission" date="2012-07" db="EMBL/GenBank/DDBJ databases">
        <title>Genome sequence of Brachyspira sp. 30446, isolated from a pig with mucohaemorrhagic colitis.</title>
        <authorList>
            <person name="Rubin J.E."/>
            <person name="Fernando C."/>
            <person name="Harding J.C.S."/>
            <person name="Hill J.E."/>
        </authorList>
    </citation>
    <scope>NUCLEOTIDE SEQUENCE [LARGE SCALE GENOMIC DNA]</scope>
    <source>
        <strain evidence="12 13">30446</strain>
    </source>
</reference>
<dbReference type="GO" id="GO:0005829">
    <property type="term" value="C:cytosol"/>
    <property type="evidence" value="ECO:0007669"/>
    <property type="project" value="TreeGrafter"/>
</dbReference>
<evidence type="ECO:0000256" key="1">
    <source>
        <dbReference type="ARBA" id="ARBA00006271"/>
    </source>
</evidence>
<evidence type="ECO:0000256" key="10">
    <source>
        <dbReference type="RuleBase" id="RU003756"/>
    </source>
</evidence>
<dbReference type="GO" id="GO:0005524">
    <property type="term" value="F:ATP binding"/>
    <property type="evidence" value="ECO:0007669"/>
    <property type="project" value="UniProtKB-UniRule"/>
</dbReference>
<dbReference type="SUPFAM" id="SSF55271">
    <property type="entry name" value="DNA repair protein MutS, domain I"/>
    <property type="match status" value="1"/>
</dbReference>
<dbReference type="GO" id="GO:0006298">
    <property type="term" value="P:mismatch repair"/>
    <property type="evidence" value="ECO:0007669"/>
    <property type="project" value="UniProtKB-UniRule"/>
</dbReference>
<dbReference type="PIRSF" id="PIRSF037677">
    <property type="entry name" value="DNA_mis_repair_Msh6"/>
    <property type="match status" value="1"/>
</dbReference>
<keyword evidence="3 9" id="KW-0547">Nucleotide-binding</keyword>
<evidence type="ECO:0000256" key="7">
    <source>
        <dbReference type="ARBA" id="ARBA00023204"/>
    </source>
</evidence>
<dbReference type="InterPro" id="IPR007860">
    <property type="entry name" value="DNA_mmatch_repair_MutS_con_dom"/>
</dbReference>
<dbReference type="AlphaFoldDB" id="A0A2U4FQP6"/>
<dbReference type="EMBL" id="ALNZ01000021">
    <property type="protein sequence ID" value="EKV57533.1"/>
    <property type="molecule type" value="Genomic_DNA"/>
</dbReference>
<gene>
    <name evidence="9" type="primary">mutS</name>
    <name evidence="12" type="ORF">A966_05291</name>
</gene>
<dbReference type="Gene3D" id="3.40.50.300">
    <property type="entry name" value="P-loop containing nucleotide triphosphate hydrolases"/>
    <property type="match status" value="1"/>
</dbReference>
<comment type="similarity">
    <text evidence="1 9 10">Belongs to the DNA mismatch repair MutS family.</text>
</comment>
<dbReference type="NCBIfam" id="TIGR01070">
    <property type="entry name" value="mutS1"/>
    <property type="match status" value="1"/>
</dbReference>
<dbReference type="SMART" id="SM00533">
    <property type="entry name" value="MUTSd"/>
    <property type="match status" value="1"/>
</dbReference>
<dbReference type="RefSeq" id="WP_008723090.1">
    <property type="nucleotide sequence ID" value="NZ_JH994110.1"/>
</dbReference>
<dbReference type="InterPro" id="IPR005748">
    <property type="entry name" value="DNA_mismatch_repair_MutS"/>
</dbReference>
<dbReference type="Gene3D" id="3.40.1170.10">
    <property type="entry name" value="DNA repair protein MutS, domain I"/>
    <property type="match status" value="1"/>
</dbReference>
<name>A0A2U4FQP6_9SPIR</name>
<evidence type="ECO:0000256" key="4">
    <source>
        <dbReference type="ARBA" id="ARBA00022763"/>
    </source>
</evidence>
<keyword evidence="6 9" id="KW-0238">DNA-binding</keyword>
<dbReference type="GO" id="GO:0140664">
    <property type="term" value="F:ATP-dependent DNA damage sensor activity"/>
    <property type="evidence" value="ECO:0007669"/>
    <property type="project" value="InterPro"/>
</dbReference>
<dbReference type="InterPro" id="IPR007695">
    <property type="entry name" value="DNA_mismatch_repair_MutS-lik_N"/>
</dbReference>
<dbReference type="GeneID" id="66487499"/>
<organism evidence="12 13">
    <name type="scientific">Brachyspira hampsonii 30446</name>
    <dbReference type="NCBI Taxonomy" id="1289135"/>
    <lineage>
        <taxon>Bacteria</taxon>
        <taxon>Pseudomonadati</taxon>
        <taxon>Spirochaetota</taxon>
        <taxon>Spirochaetia</taxon>
        <taxon>Brachyspirales</taxon>
        <taxon>Brachyspiraceae</taxon>
        <taxon>Brachyspira</taxon>
    </lineage>
</organism>
<dbReference type="Gene3D" id="3.30.420.110">
    <property type="entry name" value="MutS, connector domain"/>
    <property type="match status" value="1"/>
</dbReference>
<feature type="domain" description="DNA mismatch repair proteins mutS family" evidence="11">
    <location>
        <begin position="714"/>
        <end position="730"/>
    </location>
</feature>
<accession>A0A2U4FQP6</accession>
<dbReference type="InterPro" id="IPR007696">
    <property type="entry name" value="DNA_mismatch_repair_MutS_core"/>
</dbReference>
<evidence type="ECO:0000259" key="11">
    <source>
        <dbReference type="PROSITE" id="PS00486"/>
    </source>
</evidence>
<dbReference type="Pfam" id="PF01624">
    <property type="entry name" value="MutS_I"/>
    <property type="match status" value="1"/>
</dbReference>